<organism evidence="2 3">
    <name type="scientific">Nocardioides szechwanensis</name>
    <dbReference type="NCBI Taxonomy" id="1005944"/>
    <lineage>
        <taxon>Bacteria</taxon>
        <taxon>Bacillati</taxon>
        <taxon>Actinomycetota</taxon>
        <taxon>Actinomycetes</taxon>
        <taxon>Propionibacteriales</taxon>
        <taxon>Nocardioidaceae</taxon>
        <taxon>Nocardioides</taxon>
    </lineage>
</organism>
<dbReference type="OrthoDB" id="3785300at2"/>
<protein>
    <recommendedName>
        <fullName evidence="4">DUF5050 domain-containing protein</fullName>
    </recommendedName>
</protein>
<dbReference type="EMBL" id="FNIC01000001">
    <property type="protein sequence ID" value="SDM77047.1"/>
    <property type="molecule type" value="Genomic_DNA"/>
</dbReference>
<evidence type="ECO:0000313" key="3">
    <source>
        <dbReference type="Proteomes" id="UP000199004"/>
    </source>
</evidence>
<evidence type="ECO:0000313" key="2">
    <source>
        <dbReference type="EMBL" id="SDM77047.1"/>
    </source>
</evidence>
<dbReference type="STRING" id="1005944.SAMN05192576_0894"/>
<evidence type="ECO:0008006" key="4">
    <source>
        <dbReference type="Google" id="ProtNLM"/>
    </source>
</evidence>
<keyword evidence="3" id="KW-1185">Reference proteome</keyword>
<reference evidence="2 3" key="1">
    <citation type="submission" date="2016-10" db="EMBL/GenBank/DDBJ databases">
        <authorList>
            <person name="de Groot N.N."/>
        </authorList>
    </citation>
    <scope>NUCLEOTIDE SEQUENCE [LARGE SCALE GENOMIC DNA]</scope>
    <source>
        <strain evidence="2 3">CGMCC 1.11147</strain>
    </source>
</reference>
<keyword evidence="1" id="KW-0472">Membrane</keyword>
<sequence length="358" mass="37129">MTEKLRSLLHDRATDVDFATPDLDTLVRAGDRRRRRRSSALVGGVAALAVAGVLIVPALTGGDDEVSPSADDTSTTPPAPLTWVTGSVIHTGDQQVDVGVPIAAYVVNDTGYVFAGTDDSVYAVLDGEVSEIGRIDADSARLVTDHDSSFVGWVSTEGDRPTYVVHDLAAGSRVLESTSDAGTRPRFYALDGNTAYWRDQRGAVAVDVTTGDAEVVQDDAGEETGFDLLDVQAGVLALYGAQGVEIGTSVEDAEPLPGAEGSGGTLSPSATRFAPDAEELTVLGVDGGDLTPALDGYFFATVYEWADDDTVHVIALEDEASAADLLTCSIPTGKCELLADAVGRMGGLQLPVGEPLGG</sequence>
<dbReference type="AlphaFoldDB" id="A0A1G9VYN8"/>
<dbReference type="RefSeq" id="WP_091022219.1">
    <property type="nucleotide sequence ID" value="NZ_BKAE01000002.1"/>
</dbReference>
<evidence type="ECO:0000256" key="1">
    <source>
        <dbReference type="SAM" id="Phobius"/>
    </source>
</evidence>
<keyword evidence="1" id="KW-0812">Transmembrane</keyword>
<accession>A0A1G9VYN8</accession>
<dbReference type="Proteomes" id="UP000199004">
    <property type="component" value="Unassembled WGS sequence"/>
</dbReference>
<name>A0A1G9VYN8_9ACTN</name>
<proteinExistence type="predicted"/>
<feature type="transmembrane region" description="Helical" evidence="1">
    <location>
        <begin position="40"/>
        <end position="59"/>
    </location>
</feature>
<keyword evidence="1" id="KW-1133">Transmembrane helix</keyword>
<gene>
    <name evidence="2" type="ORF">SAMN05192576_0894</name>
</gene>